<dbReference type="Gene3D" id="3.30.565.10">
    <property type="entry name" value="Histidine kinase-like ATPase, C-terminal domain"/>
    <property type="match status" value="1"/>
</dbReference>
<dbReference type="Pfam" id="PF13581">
    <property type="entry name" value="HATPase_c_2"/>
    <property type="match status" value="1"/>
</dbReference>
<proteinExistence type="predicted"/>
<dbReference type="RefSeq" id="WP_103939920.1">
    <property type="nucleotide sequence ID" value="NZ_FNVO01000010.1"/>
</dbReference>
<gene>
    <name evidence="3" type="ORF">SAMN04489712_110215</name>
</gene>
<dbReference type="CDD" id="cd16936">
    <property type="entry name" value="HATPase_RsbW-like"/>
    <property type="match status" value="1"/>
</dbReference>
<keyword evidence="1" id="KW-0723">Serine/threonine-protein kinase</keyword>
<dbReference type="EMBL" id="FNVO01000010">
    <property type="protein sequence ID" value="SEG74337.1"/>
    <property type="molecule type" value="Genomic_DNA"/>
</dbReference>
<keyword evidence="4" id="KW-1185">Reference proteome</keyword>
<evidence type="ECO:0000256" key="1">
    <source>
        <dbReference type="ARBA" id="ARBA00022527"/>
    </source>
</evidence>
<dbReference type="OrthoDB" id="3478068at2"/>
<feature type="domain" description="Histidine kinase/HSP90-like ATPase" evidence="2">
    <location>
        <begin position="36"/>
        <end position="138"/>
    </location>
</feature>
<accession>A0A1H6CNJ5</accession>
<name>A0A1H6CNJ5_9ACTN</name>
<dbReference type="InterPro" id="IPR003594">
    <property type="entry name" value="HATPase_dom"/>
</dbReference>
<keyword evidence="3" id="KW-0808">Transferase</keyword>
<dbReference type="InterPro" id="IPR036890">
    <property type="entry name" value="HATPase_C_sf"/>
</dbReference>
<protein>
    <submittedName>
        <fullName evidence="3">Anti-sigma regulatory factor (Ser/Thr protein kinase)</fullName>
    </submittedName>
</protein>
<reference evidence="4" key="1">
    <citation type="submission" date="2016-10" db="EMBL/GenBank/DDBJ databases">
        <authorList>
            <person name="Varghese N."/>
            <person name="Submissions S."/>
        </authorList>
    </citation>
    <scope>NUCLEOTIDE SEQUENCE [LARGE SCALE GENOMIC DNA]</scope>
    <source>
        <strain evidence="4">DSM 43163</strain>
    </source>
</reference>
<evidence type="ECO:0000313" key="4">
    <source>
        <dbReference type="Proteomes" id="UP000236723"/>
    </source>
</evidence>
<dbReference type="PANTHER" id="PTHR35526:SF3">
    <property type="entry name" value="ANTI-SIGMA-F FACTOR RSBW"/>
    <property type="match status" value="1"/>
</dbReference>
<dbReference type="InterPro" id="IPR050267">
    <property type="entry name" value="Anti-sigma-factor_SerPK"/>
</dbReference>
<sequence length="141" mass="15472">MSTSSDCLSMSMLASPAAPGLARTLTEARILKWGDSHILDDAFLIVSELITNAITETPGKQIHFRLTRDRIYLVVAVWDSSPRTPHIKQPTPTTPDTLDLSPAHWDDNGGWGLPLVTALAIDCGCKQDPRGGKWVWARLKP</sequence>
<dbReference type="Proteomes" id="UP000236723">
    <property type="component" value="Unassembled WGS sequence"/>
</dbReference>
<dbReference type="SUPFAM" id="SSF55874">
    <property type="entry name" value="ATPase domain of HSP90 chaperone/DNA topoisomerase II/histidine kinase"/>
    <property type="match status" value="1"/>
</dbReference>
<dbReference type="GO" id="GO:0004674">
    <property type="term" value="F:protein serine/threonine kinase activity"/>
    <property type="evidence" value="ECO:0007669"/>
    <property type="project" value="UniProtKB-KW"/>
</dbReference>
<keyword evidence="3" id="KW-0418">Kinase</keyword>
<organism evidence="3 4">
    <name type="scientific">Thermomonospora echinospora</name>
    <dbReference type="NCBI Taxonomy" id="1992"/>
    <lineage>
        <taxon>Bacteria</taxon>
        <taxon>Bacillati</taxon>
        <taxon>Actinomycetota</taxon>
        <taxon>Actinomycetes</taxon>
        <taxon>Streptosporangiales</taxon>
        <taxon>Thermomonosporaceae</taxon>
        <taxon>Thermomonospora</taxon>
    </lineage>
</organism>
<evidence type="ECO:0000259" key="2">
    <source>
        <dbReference type="Pfam" id="PF13581"/>
    </source>
</evidence>
<dbReference type="AlphaFoldDB" id="A0A1H6CNJ5"/>
<dbReference type="PANTHER" id="PTHR35526">
    <property type="entry name" value="ANTI-SIGMA-F FACTOR RSBW-RELATED"/>
    <property type="match status" value="1"/>
</dbReference>
<evidence type="ECO:0000313" key="3">
    <source>
        <dbReference type="EMBL" id="SEG74337.1"/>
    </source>
</evidence>